<evidence type="ECO:0000256" key="2">
    <source>
        <dbReference type="SAM" id="SignalP"/>
    </source>
</evidence>
<dbReference type="PROSITE" id="PS51257">
    <property type="entry name" value="PROKAR_LIPOPROTEIN"/>
    <property type="match status" value="1"/>
</dbReference>
<accession>A0A9D1DYV2</accession>
<dbReference type="InterPro" id="IPR022627">
    <property type="entry name" value="DUF3502"/>
</dbReference>
<dbReference type="EMBL" id="DVHA01000229">
    <property type="protein sequence ID" value="HIR61336.1"/>
    <property type="molecule type" value="Genomic_DNA"/>
</dbReference>
<feature type="compositionally biased region" description="Low complexity" evidence="1">
    <location>
        <begin position="29"/>
        <end position="54"/>
    </location>
</feature>
<feature type="region of interest" description="Disordered" evidence="1">
    <location>
        <begin position="24"/>
        <end position="62"/>
    </location>
</feature>
<evidence type="ECO:0000259" key="3">
    <source>
        <dbReference type="Pfam" id="PF12010"/>
    </source>
</evidence>
<comment type="caution">
    <text evidence="4">The sequence shown here is derived from an EMBL/GenBank/DDBJ whole genome shotgun (WGS) entry which is preliminary data.</text>
</comment>
<proteinExistence type="predicted"/>
<sequence length="540" mass="58729">MKKRVFAALLAAMSTAALFSACNSGDSGSSSSESSASESSVSTSSAESSASESAETSEETDWAAQAIADRTETEHLVVNWFAWAGSPEGMDRVVAEMNALTVPELNIEVEMQVTDFAQRSQSLTLAFAGGEQIDLYFSTGLGLTQSVQNGYALDLEDDDGHGGSLIETYGQDIIETMGWDNINTSRVGGVLYGTPNERDLAQGRNSIMVRKDILKEAEAYMDLTPDYDQIIWKVESLDDIVTILKAMHDAAPDITTYQPSTMNATGWTNVDNLGGDSFGVLEDWGQSTTVVNFFETDVYKEYVQTMYDLNQYGCISPNALTDTTADSSNMMAGALAAFFTSGKPDIAVGKVGDYEVMAIQGGPDFTSSSQIGGMCWMMGYTTVDPVAAMQYLNFMYASPEWNNLFMWGVEGTDYTLDSDGLAVVDENGTFNHGMQWLAPSQFKGYVKEGNPVDLWEQYEVFNEGSTKSLASGFTFDTAPVSTEYTAVTNVYNQYQKSIEFGFSDPESSIDEMNAAMKTAGLDKIIAEKQSQLDAWLALQD</sequence>
<feature type="signal peptide" evidence="2">
    <location>
        <begin position="1"/>
        <end position="19"/>
    </location>
</feature>
<keyword evidence="2" id="KW-0732">Signal</keyword>
<dbReference type="PANTHER" id="PTHR43649">
    <property type="entry name" value="ARABINOSE-BINDING PROTEIN-RELATED"/>
    <property type="match status" value="1"/>
</dbReference>
<evidence type="ECO:0000313" key="5">
    <source>
        <dbReference type="Proteomes" id="UP000824241"/>
    </source>
</evidence>
<organism evidence="4 5">
    <name type="scientific">Candidatus Faecivivens stercoravium</name>
    <dbReference type="NCBI Taxonomy" id="2840803"/>
    <lineage>
        <taxon>Bacteria</taxon>
        <taxon>Bacillati</taxon>
        <taxon>Bacillota</taxon>
        <taxon>Clostridia</taxon>
        <taxon>Eubacteriales</taxon>
        <taxon>Oscillospiraceae</taxon>
        <taxon>Oscillospiraceae incertae sedis</taxon>
        <taxon>Candidatus Faecivivens</taxon>
    </lineage>
</organism>
<dbReference type="Gene3D" id="3.40.190.10">
    <property type="entry name" value="Periplasmic binding protein-like II"/>
    <property type="match status" value="1"/>
</dbReference>
<evidence type="ECO:0000313" key="4">
    <source>
        <dbReference type="EMBL" id="HIR61336.1"/>
    </source>
</evidence>
<reference evidence="4" key="2">
    <citation type="journal article" date="2021" name="PeerJ">
        <title>Extensive microbial diversity within the chicken gut microbiome revealed by metagenomics and culture.</title>
        <authorList>
            <person name="Gilroy R."/>
            <person name="Ravi A."/>
            <person name="Getino M."/>
            <person name="Pursley I."/>
            <person name="Horton D.L."/>
            <person name="Alikhan N.F."/>
            <person name="Baker D."/>
            <person name="Gharbi K."/>
            <person name="Hall N."/>
            <person name="Watson M."/>
            <person name="Adriaenssens E.M."/>
            <person name="Foster-Nyarko E."/>
            <person name="Jarju S."/>
            <person name="Secka A."/>
            <person name="Antonio M."/>
            <person name="Oren A."/>
            <person name="Chaudhuri R.R."/>
            <person name="La Ragione R."/>
            <person name="Hildebrand F."/>
            <person name="Pallen M.J."/>
        </authorList>
    </citation>
    <scope>NUCLEOTIDE SEQUENCE</scope>
    <source>
        <strain evidence="4">CHK189-12415</strain>
    </source>
</reference>
<dbReference type="AlphaFoldDB" id="A0A9D1DYV2"/>
<dbReference type="SUPFAM" id="SSF53850">
    <property type="entry name" value="Periplasmic binding protein-like II"/>
    <property type="match status" value="1"/>
</dbReference>
<evidence type="ECO:0000256" key="1">
    <source>
        <dbReference type="SAM" id="MobiDB-lite"/>
    </source>
</evidence>
<protein>
    <submittedName>
        <fullName evidence="4">ABC transporter substrate-binding protein</fullName>
    </submittedName>
</protein>
<dbReference type="PANTHER" id="PTHR43649:SF12">
    <property type="entry name" value="DIACETYLCHITOBIOSE BINDING PROTEIN DASA"/>
    <property type="match status" value="1"/>
</dbReference>
<dbReference type="Pfam" id="PF12010">
    <property type="entry name" value="DUF3502"/>
    <property type="match status" value="1"/>
</dbReference>
<feature type="chain" id="PRO_5038993722" evidence="2">
    <location>
        <begin position="20"/>
        <end position="540"/>
    </location>
</feature>
<feature type="domain" description="DUF3502" evidence="3">
    <location>
        <begin position="470"/>
        <end position="537"/>
    </location>
</feature>
<reference evidence="4" key="1">
    <citation type="submission" date="2020-10" db="EMBL/GenBank/DDBJ databases">
        <authorList>
            <person name="Gilroy R."/>
        </authorList>
    </citation>
    <scope>NUCLEOTIDE SEQUENCE</scope>
    <source>
        <strain evidence="4">CHK189-12415</strain>
    </source>
</reference>
<name>A0A9D1DYV2_9FIRM</name>
<dbReference type="Proteomes" id="UP000824241">
    <property type="component" value="Unassembled WGS sequence"/>
</dbReference>
<gene>
    <name evidence="4" type="ORF">IAB37_07175</name>
</gene>
<dbReference type="InterPro" id="IPR050490">
    <property type="entry name" value="Bact_solute-bd_prot1"/>
</dbReference>